<feature type="non-terminal residue" evidence="4">
    <location>
        <position position="1"/>
    </location>
</feature>
<feature type="region of interest" description="Disordered" evidence="2">
    <location>
        <begin position="37"/>
        <end position="67"/>
    </location>
</feature>
<organism evidence="4 5">
    <name type="scientific">Eudyptula minor</name>
    <name type="common">Little blue penguin</name>
    <name type="synonym">Aptenodytes minor</name>
    <dbReference type="NCBI Taxonomy" id="37083"/>
    <lineage>
        <taxon>Eukaryota</taxon>
        <taxon>Metazoa</taxon>
        <taxon>Chordata</taxon>
        <taxon>Craniata</taxon>
        <taxon>Vertebrata</taxon>
        <taxon>Euteleostomi</taxon>
        <taxon>Archelosauria</taxon>
        <taxon>Archosauria</taxon>
        <taxon>Dinosauria</taxon>
        <taxon>Saurischia</taxon>
        <taxon>Theropoda</taxon>
        <taxon>Coelurosauria</taxon>
        <taxon>Aves</taxon>
        <taxon>Neognathae</taxon>
        <taxon>Neoaves</taxon>
        <taxon>Aequornithes</taxon>
        <taxon>Sphenisciformes</taxon>
        <taxon>Spheniscidae</taxon>
        <taxon>Eudyptula</taxon>
    </lineage>
</organism>
<dbReference type="SMART" id="SM00343">
    <property type="entry name" value="ZnF_C2HC"/>
    <property type="match status" value="1"/>
</dbReference>
<keyword evidence="1" id="KW-0862">Zinc</keyword>
<dbReference type="OrthoDB" id="9422159at2759"/>
<evidence type="ECO:0000256" key="1">
    <source>
        <dbReference type="PROSITE-ProRule" id="PRU00047"/>
    </source>
</evidence>
<evidence type="ECO:0000313" key="5">
    <source>
        <dbReference type="Proteomes" id="UP000782854"/>
    </source>
</evidence>
<evidence type="ECO:0000313" key="4">
    <source>
        <dbReference type="EMBL" id="KAF1543422.1"/>
    </source>
</evidence>
<name>A0A8J4NKG9_EUDMI</name>
<sequence>GKMRSGVGRGVNSSNRTPLGPNQCAYCRKEGHWKSECPQRRKSFAESSGEGGQESDANRIMLGTSDT</sequence>
<evidence type="ECO:0000259" key="3">
    <source>
        <dbReference type="PROSITE" id="PS50158"/>
    </source>
</evidence>
<dbReference type="GO" id="GO:0008270">
    <property type="term" value="F:zinc ion binding"/>
    <property type="evidence" value="ECO:0007669"/>
    <property type="project" value="UniProtKB-KW"/>
</dbReference>
<gene>
    <name evidence="4" type="ORF">FQV19_0015363</name>
</gene>
<accession>A0A8J4NKG9</accession>
<dbReference type="AlphaFoldDB" id="A0A8J4NKG9"/>
<keyword evidence="1" id="KW-0863">Zinc-finger</keyword>
<reference evidence="4" key="1">
    <citation type="journal article" date="2019" name="Gigascience">
        <title>High-coverage genomes to elucidate the evolution of penguins.</title>
        <authorList>
            <person name="Pan H."/>
            <person name="Cole T.L."/>
            <person name="Bi X."/>
            <person name="Fang M."/>
            <person name="Zhou C."/>
            <person name="Yang Z."/>
            <person name="Ksepka D.T."/>
            <person name="Hart T."/>
            <person name="Bouzat J.L."/>
            <person name="Argilla L.S."/>
            <person name="Bertelsen M.F."/>
            <person name="Boersma P.D."/>
            <person name="Bost C.A."/>
            <person name="Cherel Y."/>
            <person name="Dann P."/>
            <person name="Fiddaman S.R."/>
            <person name="Howard P."/>
            <person name="Labuschagne K."/>
            <person name="Mattern T."/>
            <person name="Miller G."/>
            <person name="Parker P."/>
            <person name="Phillips R.A."/>
            <person name="Quillfeldt P."/>
            <person name="Ryan P.G."/>
            <person name="Taylor H."/>
            <person name="Thompson D.R."/>
            <person name="Young M.J."/>
            <person name="Ellegaard M.R."/>
            <person name="Gilbert M.T.P."/>
            <person name="Sinding M.S."/>
            <person name="Pacheco G."/>
            <person name="Shepherd L.D."/>
            <person name="Tennyson A.J.D."/>
            <person name="Grosser S."/>
            <person name="Kay E."/>
            <person name="Nupen L.J."/>
            <person name="Ellenberg U."/>
            <person name="Houston D.M."/>
            <person name="Reeve A.H."/>
            <person name="Johnson K."/>
            <person name="Masello J.F."/>
            <person name="Stracke T."/>
            <person name="McKinlay B."/>
            <person name="Borboroglu P.G."/>
            <person name="Zhang D.X."/>
            <person name="Zhang G."/>
        </authorList>
    </citation>
    <scope>NUCLEOTIDE SEQUENCE</scope>
    <source>
        <strain evidence="4">Gonzo</strain>
    </source>
</reference>
<feature type="region of interest" description="Disordered" evidence="2">
    <location>
        <begin position="1"/>
        <end position="23"/>
    </location>
</feature>
<evidence type="ECO:0000256" key="2">
    <source>
        <dbReference type="SAM" id="MobiDB-lite"/>
    </source>
</evidence>
<dbReference type="EMBL" id="VULC01006668">
    <property type="protein sequence ID" value="KAF1543422.1"/>
    <property type="molecule type" value="Genomic_DNA"/>
</dbReference>
<dbReference type="Gene3D" id="4.10.60.10">
    <property type="entry name" value="Zinc finger, CCHC-type"/>
    <property type="match status" value="1"/>
</dbReference>
<comment type="caution">
    <text evidence="4">The sequence shown here is derived from an EMBL/GenBank/DDBJ whole genome shotgun (WGS) entry which is preliminary data.</text>
</comment>
<dbReference type="SUPFAM" id="SSF57756">
    <property type="entry name" value="Retrovirus zinc finger-like domains"/>
    <property type="match status" value="1"/>
</dbReference>
<dbReference type="Pfam" id="PF00098">
    <property type="entry name" value="zf-CCHC"/>
    <property type="match status" value="1"/>
</dbReference>
<protein>
    <recommendedName>
        <fullName evidence="3">CCHC-type domain-containing protein</fullName>
    </recommendedName>
</protein>
<feature type="non-terminal residue" evidence="4">
    <location>
        <position position="67"/>
    </location>
</feature>
<keyword evidence="5" id="KW-1185">Reference proteome</keyword>
<keyword evidence="1" id="KW-0479">Metal-binding</keyword>
<dbReference type="InterPro" id="IPR001878">
    <property type="entry name" value="Znf_CCHC"/>
</dbReference>
<proteinExistence type="predicted"/>
<dbReference type="InterPro" id="IPR036875">
    <property type="entry name" value="Znf_CCHC_sf"/>
</dbReference>
<dbReference type="GO" id="GO:0003676">
    <property type="term" value="F:nucleic acid binding"/>
    <property type="evidence" value="ECO:0007669"/>
    <property type="project" value="InterPro"/>
</dbReference>
<dbReference type="Proteomes" id="UP000782854">
    <property type="component" value="Unassembled WGS sequence"/>
</dbReference>
<dbReference type="PROSITE" id="PS50158">
    <property type="entry name" value="ZF_CCHC"/>
    <property type="match status" value="1"/>
</dbReference>
<feature type="domain" description="CCHC-type" evidence="3">
    <location>
        <begin position="24"/>
        <end position="39"/>
    </location>
</feature>